<dbReference type="Proteomes" id="UP000469871">
    <property type="component" value="Unassembled WGS sequence"/>
</dbReference>
<reference evidence="10 19" key="8">
    <citation type="submission" date="2018-05" db="EMBL/GenBank/DDBJ databases">
        <title>Vancomycin-resistant Enterococcus faecium strain from Chelyabinsk, Russia.</title>
        <authorList>
            <person name="Gostev V."/>
            <person name="Goncharov A."/>
            <person name="Kolodzhieva V."/>
            <person name="Suvorov A."/>
            <person name="Sidorenko S."/>
            <person name="Zueva L."/>
        </authorList>
    </citation>
    <scope>NUCLEOTIDE SEQUENCE [LARGE SCALE GENOMIC DNA]</scope>
    <source>
        <strain evidence="10 19">20</strain>
    </source>
</reference>
<proteinExistence type="predicted"/>
<name>A0A133CXS3_ENTFC</name>
<evidence type="ECO:0000313" key="6">
    <source>
        <dbReference type="EMBL" id="MDT2370466.1"/>
    </source>
</evidence>
<comment type="caution">
    <text evidence="3">The sequence shown here is derived from an EMBL/GenBank/DDBJ whole genome shotgun (WGS) entry which is preliminary data.</text>
</comment>
<evidence type="ECO:0000313" key="22">
    <source>
        <dbReference type="Proteomes" id="UP000469871"/>
    </source>
</evidence>
<dbReference type="Proteomes" id="UP001260956">
    <property type="component" value="Unassembled WGS sequence"/>
</dbReference>
<evidence type="ECO:0000313" key="7">
    <source>
        <dbReference type="EMBL" id="OOL82446.1"/>
    </source>
</evidence>
<reference evidence="11 20" key="1">
    <citation type="submission" date="2015-06" db="EMBL/GenBank/DDBJ databases">
        <title>The Genome Sequence of Enterococcus faecium 131EA1.</title>
        <authorList>
            <consortium name="The Broad Institute Genomics Platform"/>
            <consortium name="The Broad Institute Genome Sequencing Center for Infectious Disease"/>
            <person name="Earl A.M."/>
            <person name="Van Tyne D."/>
            <person name="Lebreton F."/>
            <person name="Saavedra J.T."/>
            <person name="Gilmore M.S."/>
            <person name="Manson Mcguire A."/>
            <person name="Clock S."/>
            <person name="Crupain M."/>
            <person name="Rangan U."/>
            <person name="Young S."/>
            <person name="Abouelleil A."/>
            <person name="Cao P."/>
            <person name="Chapman S.B."/>
            <person name="Griggs A."/>
            <person name="Priest M."/>
            <person name="Shea T."/>
            <person name="Wortman J."/>
            <person name="Nusbaum C."/>
            <person name="Birren B."/>
        </authorList>
    </citation>
    <scope>NUCLEOTIDE SEQUENCE [LARGE SCALE GENOMIC DNA]</scope>
    <source>
        <strain evidence="11 20">131EA1</strain>
    </source>
</reference>
<reference evidence="12 21" key="7">
    <citation type="submission" date="2017-12" db="EMBL/GenBank/DDBJ databases">
        <title>A pool of 800 enterococci isolated from chicken carcass rinse samples from New Zealand.</title>
        <authorList>
            <person name="Zhang J."/>
            <person name="Rogers L."/>
            <person name="Midwinter A."/>
            <person name="French N."/>
        </authorList>
    </citation>
    <scope>NUCLEOTIDE SEQUENCE [LARGE SCALE GENOMIC DNA]</scope>
    <source>
        <strain evidence="12 21">EN697</strain>
    </source>
</reference>
<reference evidence="13 15" key="3">
    <citation type="submission" date="2016-04" db="EMBL/GenBank/DDBJ databases">
        <authorList>
            <person name="Millard A."/>
        </authorList>
    </citation>
    <scope>NUCLEOTIDE SEQUENCE [LARGE SCALE GENOMIC DNA]</scope>
    <source>
        <strain evidence="13">Isolate 22</strain>
    </source>
</reference>
<dbReference type="Proteomes" id="UP000191171">
    <property type="component" value="Unassembled WGS sequence"/>
</dbReference>
<evidence type="ECO:0000313" key="8">
    <source>
        <dbReference type="EMBL" id="OTN99615.1"/>
    </source>
</evidence>
<dbReference type="EMBL" id="PCGC01000011">
    <property type="protein sequence ID" value="PHL21801.1"/>
    <property type="molecule type" value="Genomic_DNA"/>
</dbReference>
<keyword evidence="3" id="KW-0687">Ribonucleoprotein</keyword>
<reference evidence="9 18" key="6">
    <citation type="submission" date="2017-10" db="EMBL/GenBank/DDBJ databases">
        <title>Draft genomes of the Enterococcus faecium isolated from human feces before and after Helicobacter pylori eradication therapy.</title>
        <authorList>
            <person name="Prianichniikov N.A."/>
            <person name="Glushchenko O.E."/>
            <person name="Malakhova M.V."/>
        </authorList>
    </citation>
    <scope>NUCLEOTIDE SEQUENCE [LARGE SCALE GENOMIC DNA]</scope>
    <source>
        <strain evidence="9 18">Hp_5-7</strain>
    </source>
</reference>
<evidence type="ECO:0000313" key="19">
    <source>
        <dbReference type="Proteomes" id="UP000249070"/>
    </source>
</evidence>
<sequence length="103" mass="11559">MNTVNRQKAMNLIGLAMRAGKLITGEELTIAEIRKQKAKLVFVATDASENTRKKIKDKSSYYEVPCFELFSEAEITQMIGKPRKVFGIMDAGFAKKTKELIEG</sequence>
<dbReference type="Proteomes" id="UP001141166">
    <property type="component" value="Unassembled WGS sequence"/>
</dbReference>
<dbReference type="EMBL" id="JAMWMK010000003">
    <property type="protein sequence ID" value="MDC4246950.1"/>
    <property type="molecule type" value="Genomic_DNA"/>
</dbReference>
<evidence type="ECO:0000313" key="5">
    <source>
        <dbReference type="EMBL" id="MDC4246950.1"/>
    </source>
</evidence>
<evidence type="ECO:0000313" key="9">
    <source>
        <dbReference type="EMBL" id="PHL21801.1"/>
    </source>
</evidence>
<dbReference type="Proteomes" id="UP000224303">
    <property type="component" value="Unassembled WGS sequence"/>
</dbReference>
<accession>A0A133CXS3</accession>
<dbReference type="InterPro" id="IPR004038">
    <property type="entry name" value="Ribosomal_eL8/eL30/eS12/Gad45"/>
</dbReference>
<reference evidence="5" key="11">
    <citation type="submission" date="2022-05" db="EMBL/GenBank/DDBJ databases">
        <title>Draft genome sequences of Clostridium perfringens strains isolated from Peru.</title>
        <authorList>
            <person name="Hurtado R."/>
            <person name="Lima L."/>
            <person name="Sousa T."/>
            <person name="Jaiswal A.K."/>
            <person name="Tiwari S."/>
            <person name="Maturrano L."/>
            <person name="Brenig B."/>
            <person name="Azevedo V."/>
        </authorList>
    </citation>
    <scope>NUCLEOTIDE SEQUENCE</scope>
    <source>
        <strain evidence="5">CP4</strain>
    </source>
</reference>
<evidence type="ECO:0000313" key="16">
    <source>
        <dbReference type="Proteomes" id="UP000191171"/>
    </source>
</evidence>
<reference evidence="2 22" key="9">
    <citation type="submission" date="2019-10" db="EMBL/GenBank/DDBJ databases">
        <title>Evolutionary dynamics of vancomycin-resistant Enterococcus faecium during gastrointestinal tract colonization and bloodstream infection in immunocompromised pediatric patients.</title>
        <authorList>
            <person name="Chilambi G.S."/>
            <person name="Nordstrom H.R."/>
            <person name="Evans D.R."/>
            <person name="Ferrolino J."/>
            <person name="Hayden R.T."/>
            <person name="Maron G.M."/>
            <person name="Vo A.N."/>
            <person name="Gilmore M.S."/>
            <person name="Wolf J."/>
            <person name="Rosch J.W."/>
            <person name="Van Tyne D."/>
        </authorList>
    </citation>
    <scope>NUCLEOTIDE SEQUENCE [LARGE SCALE GENOMIC DNA]</scope>
    <source>
        <strain evidence="2 22">VRECG27</strain>
    </source>
</reference>
<dbReference type="Pfam" id="PF01248">
    <property type="entry name" value="Ribosomal_L7Ae"/>
    <property type="match status" value="1"/>
</dbReference>
<organism evidence="3 14">
    <name type="scientific">Enterococcus faecium</name>
    <name type="common">Streptococcus faecium</name>
    <dbReference type="NCBI Taxonomy" id="1352"/>
    <lineage>
        <taxon>Bacteria</taxon>
        <taxon>Bacillati</taxon>
        <taxon>Bacillota</taxon>
        <taxon>Bacilli</taxon>
        <taxon>Lactobacillales</taxon>
        <taxon>Enterococcaceae</taxon>
        <taxon>Enterococcus</taxon>
    </lineage>
</organism>
<dbReference type="InterPro" id="IPR029064">
    <property type="entry name" value="Ribosomal_eL30-like_sf"/>
</dbReference>
<evidence type="ECO:0000259" key="1">
    <source>
        <dbReference type="Pfam" id="PF01248"/>
    </source>
</evidence>
<dbReference type="Proteomes" id="UP000194737">
    <property type="component" value="Unassembled WGS sequence"/>
</dbReference>
<dbReference type="EMBL" id="WEFP01000001">
    <property type="protein sequence ID" value="KAB7575988.1"/>
    <property type="molecule type" value="Genomic_DNA"/>
</dbReference>
<gene>
    <name evidence="8" type="ORF">A5804_001106</name>
    <name evidence="3" type="ORF">AWT83_10985</name>
    <name evidence="7" type="ORF">B1P95_09295</name>
    <name evidence="9" type="ORF">CQR37_06715</name>
    <name evidence="12" type="ORF">CYQ77_06885</name>
    <name evidence="10" type="ORF">DKP91_09910</name>
    <name evidence="13" type="ORF">DTPHA_600883</name>
    <name evidence="11" type="ORF">EB12_00661</name>
    <name evidence="2" type="ORF">GBM73_01085</name>
    <name evidence="4" type="ORF">KYX88_06220</name>
    <name evidence="5" type="ORF">M3X98_02620</name>
    <name evidence="6" type="ORF">P6Z85_09940</name>
</gene>
<dbReference type="EMBL" id="PJVH01000017">
    <property type="protein sequence ID" value="RXU88956.1"/>
    <property type="molecule type" value="Genomic_DNA"/>
</dbReference>
<evidence type="ECO:0000313" key="2">
    <source>
        <dbReference type="EMBL" id="KAB7575988.1"/>
    </source>
</evidence>
<reference evidence="4" key="10">
    <citation type="journal article" date="2022" name="J. Anim. Sci.">
        <title>Whole genome sequence analyses-based assessment of virulence potential and antimicrobial susceptibilities and resistance of Enterococcus faecium strains isolated from commercial swine and cattle probiotic products.</title>
        <authorList>
            <person name="Shridhar P.B."/>
            <person name="Amachawadi R.G."/>
            <person name="Tokach M."/>
            <person name="Patel I."/>
            <person name="Gangiredla J."/>
            <person name="Mammel M."/>
            <person name="Nagaraja T.G."/>
        </authorList>
    </citation>
    <scope>NUCLEOTIDE SEQUENCE</scope>
    <source>
        <strain evidence="4">EF215</strain>
    </source>
</reference>
<keyword evidence="3" id="KW-0689">Ribosomal protein</keyword>
<evidence type="ECO:0000313" key="15">
    <source>
        <dbReference type="Proteomes" id="UP000183509"/>
    </source>
</evidence>
<dbReference type="Proteomes" id="UP001139644">
    <property type="component" value="Unassembled WGS sequence"/>
</dbReference>
<reference evidence="7 16" key="4">
    <citation type="submission" date="2017-02" db="EMBL/GenBank/DDBJ databases">
        <title>Clonality and virulence of isolates of VRE in Hematopoietic Stem Cell Transplanted (HSCT) patients.</title>
        <authorList>
            <person name="Marchi A.P."/>
            <person name="Martins R.C."/>
            <person name="Marie S.K."/>
            <person name="Levin A.S."/>
            <person name="Costa S.F."/>
        </authorList>
    </citation>
    <scope>NUCLEOTIDE SEQUENCE [LARGE SCALE GENOMIC DNA]</scope>
    <source>
        <strain evidence="7 16">LIM1759</strain>
    </source>
</reference>
<evidence type="ECO:0000313" key="4">
    <source>
        <dbReference type="EMBL" id="MBX4222442.1"/>
    </source>
</evidence>
<dbReference type="Proteomes" id="UP000289562">
    <property type="component" value="Unassembled WGS sequence"/>
</dbReference>
<protein>
    <submittedName>
        <fullName evidence="3 7">50S ribosomal protein L7</fullName>
    </submittedName>
    <submittedName>
        <fullName evidence="8">50S ribosomal protein L7Ae</fullName>
    </submittedName>
    <submittedName>
        <fullName evidence="2">YlxQ-related RNA-binding protein</fullName>
    </submittedName>
</protein>
<dbReference type="Proteomes" id="UP000183509">
    <property type="component" value="Unassembled WGS sequence"/>
</dbReference>
<reference evidence="6" key="12">
    <citation type="submission" date="2023-03" db="EMBL/GenBank/DDBJ databases">
        <authorList>
            <person name="Shen W."/>
            <person name="Cai J."/>
        </authorList>
    </citation>
    <scope>NUCLEOTIDE SEQUENCE</scope>
    <source>
        <strain evidence="6">B1010-2</strain>
    </source>
</reference>
<dbReference type="EMBL" id="JAIFOC010000045">
    <property type="protein sequence ID" value="MBX4222442.1"/>
    <property type="molecule type" value="Genomic_DNA"/>
</dbReference>
<dbReference type="AlphaFoldDB" id="A0A133CXS3"/>
<dbReference type="PATRIC" id="fig|1352.1358.peg.1499"/>
<reference evidence="8 17" key="5">
    <citation type="submission" date="2017-05" db="EMBL/GenBank/DDBJ databases">
        <title>The Genome Sequence of Enterococcus faecium 6F2_DIV0138.</title>
        <authorList>
            <consortium name="The Broad Institute Genomics Platform"/>
            <consortium name="The Broad Institute Genomic Center for Infectious Diseases"/>
            <person name="Earl A."/>
            <person name="Manson A."/>
            <person name="Schwartman J."/>
            <person name="Gilmore M."/>
            <person name="Abouelleil A."/>
            <person name="Cao P."/>
            <person name="Chapman S."/>
            <person name="Cusick C."/>
            <person name="Shea T."/>
            <person name="Young S."/>
            <person name="Neafsey D."/>
            <person name="Nusbaum C."/>
            <person name="Birren B."/>
        </authorList>
    </citation>
    <scope>NUCLEOTIDE SEQUENCE [LARGE SCALE GENOMIC DNA]</scope>
    <source>
        <strain evidence="8 17">6F2_DIV0138</strain>
    </source>
</reference>
<dbReference type="Proteomes" id="UP000253144">
    <property type="component" value="Unassembled WGS sequence"/>
</dbReference>
<dbReference type="Gene3D" id="3.30.1330.30">
    <property type="match status" value="1"/>
</dbReference>
<evidence type="ECO:0000313" key="3">
    <source>
        <dbReference type="EMBL" id="KWX18966.1"/>
    </source>
</evidence>
<dbReference type="Proteomes" id="UP000070452">
    <property type="component" value="Unassembled WGS sequence"/>
</dbReference>
<dbReference type="GeneID" id="66454570"/>
<dbReference type="Proteomes" id="UP000249070">
    <property type="component" value="Unassembled WGS sequence"/>
</dbReference>
<dbReference type="EMBL" id="MVGJ01000048">
    <property type="protein sequence ID" value="OOL82446.1"/>
    <property type="molecule type" value="Genomic_DNA"/>
</dbReference>
<dbReference type="OMA" id="ASMNTQK"/>
<evidence type="ECO:0000313" key="13">
    <source>
        <dbReference type="EMBL" id="SAM41291.1"/>
    </source>
</evidence>
<evidence type="ECO:0000313" key="14">
    <source>
        <dbReference type="Proteomes" id="UP000070452"/>
    </source>
</evidence>
<dbReference type="RefSeq" id="WP_002288509.1">
    <property type="nucleotide sequence ID" value="NZ_AP019394.1"/>
</dbReference>
<feature type="domain" description="Ribosomal protein eL8/eL30/eS12/Gadd45" evidence="1">
    <location>
        <begin position="8"/>
        <end position="94"/>
    </location>
</feature>
<dbReference type="SUPFAM" id="SSF55315">
    <property type="entry name" value="L30e-like"/>
    <property type="match status" value="1"/>
</dbReference>
<dbReference type="GO" id="GO:0005840">
    <property type="term" value="C:ribosome"/>
    <property type="evidence" value="ECO:0007669"/>
    <property type="project" value="UniProtKB-KW"/>
</dbReference>
<evidence type="ECO:0000313" key="20">
    <source>
        <dbReference type="Proteomes" id="UP000253144"/>
    </source>
</evidence>
<evidence type="ECO:0000313" key="17">
    <source>
        <dbReference type="Proteomes" id="UP000194737"/>
    </source>
</evidence>
<dbReference type="EMBL" id="QHGU01000047">
    <property type="protein sequence ID" value="PZM55359.1"/>
    <property type="molecule type" value="Genomic_DNA"/>
</dbReference>
<dbReference type="EMBL" id="NGLB01000001">
    <property type="protein sequence ID" value="OTN99615.1"/>
    <property type="molecule type" value="Genomic_DNA"/>
</dbReference>
<evidence type="ECO:0000313" key="18">
    <source>
        <dbReference type="Proteomes" id="UP000224303"/>
    </source>
</evidence>
<dbReference type="EMBL" id="JARPTX010000034">
    <property type="protein sequence ID" value="MDT2370466.1"/>
    <property type="molecule type" value="Genomic_DNA"/>
</dbReference>
<evidence type="ECO:0000313" key="11">
    <source>
        <dbReference type="EMBL" id="RBS34207.1"/>
    </source>
</evidence>
<reference evidence="3 14" key="2">
    <citation type="submission" date="2016-01" db="EMBL/GenBank/DDBJ databases">
        <title>Molecular Mechanisms for transfer of large genomic segments between Enterococcus faecium strains.</title>
        <authorList>
            <person name="Garcia-Solache M.A."/>
            <person name="Lebreton F."/>
            <person name="Mclaughlin R.E."/>
            <person name="Whiteaker J.D."/>
            <person name="Gilmore M.S."/>
            <person name="Rice L.B."/>
        </authorList>
    </citation>
    <scope>NUCLEOTIDE SEQUENCE [LARGE SCALE GENOMIC DNA]</scope>
    <source>
        <strain evidence="3 14">D344RRF x C68</strain>
    </source>
</reference>
<evidence type="ECO:0000313" key="12">
    <source>
        <dbReference type="EMBL" id="RXU88956.1"/>
    </source>
</evidence>
<dbReference type="EMBL" id="FKLM01000009">
    <property type="protein sequence ID" value="SAM41291.1"/>
    <property type="molecule type" value="Genomic_DNA"/>
</dbReference>
<evidence type="ECO:0000313" key="10">
    <source>
        <dbReference type="EMBL" id="PZM55359.1"/>
    </source>
</evidence>
<dbReference type="EMBL" id="LRHK01000001">
    <property type="protein sequence ID" value="KWX18966.1"/>
    <property type="molecule type" value="Genomic_DNA"/>
</dbReference>
<evidence type="ECO:0000313" key="21">
    <source>
        <dbReference type="Proteomes" id="UP000289562"/>
    </source>
</evidence>
<dbReference type="NCBIfam" id="NF005585">
    <property type="entry name" value="PRK07283.1"/>
    <property type="match status" value="1"/>
</dbReference>
<dbReference type="EMBL" id="LEQJ01000003">
    <property type="protein sequence ID" value="RBS34207.1"/>
    <property type="molecule type" value="Genomic_DNA"/>
</dbReference>